<evidence type="ECO:0000256" key="1">
    <source>
        <dbReference type="ARBA" id="ARBA00022763"/>
    </source>
</evidence>
<dbReference type="eggNOG" id="COG0389">
    <property type="taxonomic scope" value="Bacteria"/>
</dbReference>
<dbReference type="PANTHER" id="PTHR35369">
    <property type="entry name" value="BLR3025 PROTEIN-RELATED"/>
    <property type="match status" value="1"/>
</dbReference>
<name>A0A095WVV3_9GAMM</name>
<sequence>MPLRAGEDGSLLGHGRLVLLHGPERIEDNWWDAPVSRDYFVAEGQGGGRYWVFRDRRRDRWYLQGIFS</sequence>
<dbReference type="PANTHER" id="PTHR35369:SF2">
    <property type="entry name" value="BLR3025 PROTEIN"/>
    <property type="match status" value="1"/>
</dbReference>
<gene>
    <name evidence="2" type="ORF">HRUBRA_02757</name>
</gene>
<dbReference type="STRING" id="1265313.HRUBRA_02757"/>
<dbReference type="AlphaFoldDB" id="A0A095WVV3"/>
<protein>
    <submittedName>
        <fullName evidence="2">DNA polymerase IV-like protein ImuB</fullName>
    </submittedName>
</protein>
<dbReference type="HOGENOM" id="CLU_2788129_0_0_6"/>
<evidence type="ECO:0000313" key="3">
    <source>
        <dbReference type="Proteomes" id="UP000029640"/>
    </source>
</evidence>
<comment type="caution">
    <text evidence="2">The sequence shown here is derived from an EMBL/GenBank/DDBJ whole genome shotgun (WGS) entry which is preliminary data.</text>
</comment>
<evidence type="ECO:0000313" key="2">
    <source>
        <dbReference type="EMBL" id="KGE02779.1"/>
    </source>
</evidence>
<organism evidence="2 3">
    <name type="scientific">Pseudohaliea rubra DSM 19751</name>
    <dbReference type="NCBI Taxonomy" id="1265313"/>
    <lineage>
        <taxon>Bacteria</taxon>
        <taxon>Pseudomonadati</taxon>
        <taxon>Pseudomonadota</taxon>
        <taxon>Gammaproteobacteria</taxon>
        <taxon>Cellvibrionales</taxon>
        <taxon>Halieaceae</taxon>
        <taxon>Pseudohaliea</taxon>
    </lineage>
</organism>
<reference evidence="2 3" key="1">
    <citation type="journal article" date="2014" name="Genome Announc.">
        <title>Genome Sequence of Gammaproteobacterial Pseudohaliea rubra Type Strain DSM 19751, Isolated from Coastal Seawater of the Mediterranean Sea.</title>
        <authorList>
            <person name="Spring S."/>
            <person name="Fiebig A."/>
            <person name="Riedel T."/>
            <person name="Goker M."/>
            <person name="Klenk H.P."/>
        </authorList>
    </citation>
    <scope>NUCLEOTIDE SEQUENCE [LARGE SCALE GENOMIC DNA]</scope>
    <source>
        <strain evidence="2 3">DSM 19751</strain>
    </source>
</reference>
<dbReference type="Proteomes" id="UP000029640">
    <property type="component" value="Unassembled WGS sequence"/>
</dbReference>
<dbReference type="InterPro" id="IPR050356">
    <property type="entry name" value="SulA_CellDiv_inhibitor"/>
</dbReference>
<dbReference type="GO" id="GO:0006281">
    <property type="term" value="P:DNA repair"/>
    <property type="evidence" value="ECO:0007669"/>
    <property type="project" value="TreeGrafter"/>
</dbReference>
<keyword evidence="1" id="KW-0227">DNA damage</keyword>
<keyword evidence="3" id="KW-1185">Reference proteome</keyword>
<dbReference type="EMBL" id="AUVB01000085">
    <property type="protein sequence ID" value="KGE02779.1"/>
    <property type="molecule type" value="Genomic_DNA"/>
</dbReference>
<proteinExistence type="predicted"/>
<accession>A0A095WVV3</accession>